<dbReference type="PANTHER" id="PTHR17490">
    <property type="entry name" value="SUA5"/>
    <property type="match status" value="1"/>
</dbReference>
<dbReference type="GO" id="GO:0008033">
    <property type="term" value="P:tRNA processing"/>
    <property type="evidence" value="ECO:0007669"/>
    <property type="project" value="UniProtKB-KW"/>
</dbReference>
<keyword evidence="9" id="KW-0067">ATP-binding</keyword>
<evidence type="ECO:0000256" key="11">
    <source>
        <dbReference type="ARBA" id="ARBA00048366"/>
    </source>
</evidence>
<sequence>MKRYEELFIATTDTVVGIGAPMTESNRRKIMKIKERPEEKKLVVMVSSIAEARTFAGWNENAEAIAQKYWPGQVTIVLEEVGLRIPHNKGLINLMNEVGPIYMTSANKSGHTTLKLKEAIETFPEIKRHYNFGFGTNVSSTIIRASNMAIIRQGDVRIKIG</sequence>
<dbReference type="GO" id="GO:0006450">
    <property type="term" value="P:regulation of translational fidelity"/>
    <property type="evidence" value="ECO:0007669"/>
    <property type="project" value="TreeGrafter"/>
</dbReference>
<keyword evidence="14" id="KW-1185">Reference proteome</keyword>
<dbReference type="PROSITE" id="PS51163">
    <property type="entry name" value="YRDC"/>
    <property type="match status" value="1"/>
</dbReference>
<dbReference type="Gene3D" id="3.90.870.10">
    <property type="entry name" value="DHBP synthase"/>
    <property type="match status" value="1"/>
</dbReference>
<dbReference type="SUPFAM" id="SSF55821">
    <property type="entry name" value="YrdC/RibB"/>
    <property type="match status" value="1"/>
</dbReference>
<evidence type="ECO:0000313" key="13">
    <source>
        <dbReference type="EMBL" id="TCG10589.1"/>
    </source>
</evidence>
<dbReference type="GO" id="GO:0005737">
    <property type="term" value="C:cytoplasm"/>
    <property type="evidence" value="ECO:0007669"/>
    <property type="project" value="UniProtKB-SubCell"/>
</dbReference>
<evidence type="ECO:0000256" key="1">
    <source>
        <dbReference type="ARBA" id="ARBA00004496"/>
    </source>
</evidence>
<proteinExistence type="inferred from homology"/>
<evidence type="ECO:0000256" key="9">
    <source>
        <dbReference type="ARBA" id="ARBA00022840"/>
    </source>
</evidence>
<dbReference type="Proteomes" id="UP000291072">
    <property type="component" value="Unassembled WGS sequence"/>
</dbReference>
<evidence type="ECO:0000256" key="3">
    <source>
        <dbReference type="ARBA" id="ARBA00012584"/>
    </source>
</evidence>
<dbReference type="GO" id="GO:0003725">
    <property type="term" value="F:double-stranded RNA binding"/>
    <property type="evidence" value="ECO:0007669"/>
    <property type="project" value="InterPro"/>
</dbReference>
<name>A0A4R0XSL5_9MOLU</name>
<evidence type="ECO:0000256" key="10">
    <source>
        <dbReference type="ARBA" id="ARBA00029774"/>
    </source>
</evidence>
<comment type="catalytic activity">
    <reaction evidence="11">
        <text>L-threonine + hydrogencarbonate + ATP = L-threonylcarbamoyladenylate + diphosphate + H2O</text>
        <dbReference type="Rhea" id="RHEA:36407"/>
        <dbReference type="ChEBI" id="CHEBI:15377"/>
        <dbReference type="ChEBI" id="CHEBI:17544"/>
        <dbReference type="ChEBI" id="CHEBI:30616"/>
        <dbReference type="ChEBI" id="CHEBI:33019"/>
        <dbReference type="ChEBI" id="CHEBI:57926"/>
        <dbReference type="ChEBI" id="CHEBI:73682"/>
        <dbReference type="EC" id="2.7.7.87"/>
    </reaction>
</comment>
<dbReference type="GO" id="GO:0005524">
    <property type="term" value="F:ATP binding"/>
    <property type="evidence" value="ECO:0007669"/>
    <property type="project" value="UniProtKB-KW"/>
</dbReference>
<evidence type="ECO:0000256" key="7">
    <source>
        <dbReference type="ARBA" id="ARBA00022695"/>
    </source>
</evidence>
<dbReference type="GO" id="GO:0000049">
    <property type="term" value="F:tRNA binding"/>
    <property type="evidence" value="ECO:0007669"/>
    <property type="project" value="TreeGrafter"/>
</dbReference>
<dbReference type="AlphaFoldDB" id="A0A4R0XSL5"/>
<keyword evidence="4" id="KW-0963">Cytoplasm</keyword>
<keyword evidence="7" id="KW-0548">Nucleotidyltransferase</keyword>
<keyword evidence="8" id="KW-0547">Nucleotide-binding</keyword>
<dbReference type="EC" id="2.7.7.87" evidence="3"/>
<keyword evidence="5" id="KW-0808">Transferase</keyword>
<evidence type="ECO:0000256" key="5">
    <source>
        <dbReference type="ARBA" id="ARBA00022679"/>
    </source>
</evidence>
<dbReference type="GO" id="GO:0061710">
    <property type="term" value="F:L-threonylcarbamoyladenylate synthase"/>
    <property type="evidence" value="ECO:0007669"/>
    <property type="project" value="UniProtKB-EC"/>
</dbReference>
<comment type="subcellular location">
    <subcellularLocation>
        <location evidence="1">Cytoplasm</location>
    </subcellularLocation>
</comment>
<dbReference type="InterPro" id="IPR006070">
    <property type="entry name" value="Sua5-like_dom"/>
</dbReference>
<feature type="domain" description="YrdC-like" evidence="12">
    <location>
        <begin position="1"/>
        <end position="156"/>
    </location>
</feature>
<dbReference type="Pfam" id="PF01300">
    <property type="entry name" value="Sua5_yciO_yrdC"/>
    <property type="match status" value="1"/>
</dbReference>
<keyword evidence="6" id="KW-0819">tRNA processing</keyword>
<reference evidence="13 14" key="1">
    <citation type="submission" date="2018-02" db="EMBL/GenBank/DDBJ databases">
        <title>Mycoplasma marinum and Mycoplasma todarodis sp. nov., moderately halophilic and psychrotolerant mycoplasmas isolated from cephalopods.</title>
        <authorList>
            <person name="Viver T."/>
        </authorList>
    </citation>
    <scope>NUCLEOTIDE SEQUENCE [LARGE SCALE GENOMIC DNA]</scope>
    <source>
        <strain evidence="13 14">5H</strain>
    </source>
</reference>
<evidence type="ECO:0000313" key="14">
    <source>
        <dbReference type="Proteomes" id="UP000291072"/>
    </source>
</evidence>
<dbReference type="PANTHER" id="PTHR17490:SF16">
    <property type="entry name" value="THREONYLCARBAMOYL-AMP SYNTHASE"/>
    <property type="match status" value="1"/>
</dbReference>
<evidence type="ECO:0000256" key="2">
    <source>
        <dbReference type="ARBA" id="ARBA00007663"/>
    </source>
</evidence>
<dbReference type="OrthoDB" id="397661at2"/>
<dbReference type="InterPro" id="IPR050156">
    <property type="entry name" value="TC-AMP_synthase_SUA5"/>
</dbReference>
<organism evidence="13 14">
    <name type="scientific">Mycoplasma todarodis</name>
    <dbReference type="NCBI Taxonomy" id="1937191"/>
    <lineage>
        <taxon>Bacteria</taxon>
        <taxon>Bacillati</taxon>
        <taxon>Mycoplasmatota</taxon>
        <taxon>Mollicutes</taxon>
        <taxon>Mycoplasmataceae</taxon>
        <taxon>Mycoplasma</taxon>
    </lineage>
</organism>
<evidence type="ECO:0000256" key="6">
    <source>
        <dbReference type="ARBA" id="ARBA00022694"/>
    </source>
</evidence>
<gene>
    <name evidence="13" type="ORF">C4B25_03535</name>
</gene>
<comment type="caution">
    <text evidence="13">The sequence shown here is derived from an EMBL/GenBank/DDBJ whole genome shotgun (WGS) entry which is preliminary data.</text>
</comment>
<comment type="similarity">
    <text evidence="2">Belongs to the SUA5 family.</text>
</comment>
<accession>A0A4R0XSL5</accession>
<dbReference type="EMBL" id="PSZP01000031">
    <property type="protein sequence ID" value="TCG10589.1"/>
    <property type="molecule type" value="Genomic_DNA"/>
</dbReference>
<protein>
    <recommendedName>
        <fullName evidence="10">L-threonylcarbamoyladenylate synthase</fullName>
        <ecNumber evidence="3">2.7.7.87</ecNumber>
    </recommendedName>
    <alternativeName>
        <fullName evidence="10">L-threonylcarbamoyladenylate synthase</fullName>
    </alternativeName>
</protein>
<evidence type="ECO:0000256" key="8">
    <source>
        <dbReference type="ARBA" id="ARBA00022741"/>
    </source>
</evidence>
<evidence type="ECO:0000259" key="12">
    <source>
        <dbReference type="PROSITE" id="PS51163"/>
    </source>
</evidence>
<evidence type="ECO:0000256" key="4">
    <source>
        <dbReference type="ARBA" id="ARBA00022490"/>
    </source>
</evidence>
<dbReference type="RefSeq" id="WP_131613662.1">
    <property type="nucleotide sequence ID" value="NZ_PSZP01000031.1"/>
</dbReference>
<dbReference type="InterPro" id="IPR017945">
    <property type="entry name" value="DHBP_synth_RibB-like_a/b_dom"/>
</dbReference>